<gene>
    <name evidence="2" type="ORF">ACG0Z3_10870</name>
</gene>
<protein>
    <submittedName>
        <fullName evidence="2">PilW family protein</fullName>
    </submittedName>
</protein>
<evidence type="ECO:0000313" key="3">
    <source>
        <dbReference type="Proteomes" id="UP001606301"/>
    </source>
</evidence>
<dbReference type="Pfam" id="PF07963">
    <property type="entry name" value="N_methyl"/>
    <property type="match status" value="1"/>
</dbReference>
<evidence type="ECO:0000313" key="2">
    <source>
        <dbReference type="EMBL" id="MFG6441180.1"/>
    </source>
</evidence>
<accession>A0ABW7FIP4</accession>
<dbReference type="Proteomes" id="UP001606301">
    <property type="component" value="Unassembled WGS sequence"/>
</dbReference>
<dbReference type="EMBL" id="JBIGHW010000005">
    <property type="protein sequence ID" value="MFG6441180.1"/>
    <property type="molecule type" value="Genomic_DNA"/>
</dbReference>
<dbReference type="InterPro" id="IPR012902">
    <property type="entry name" value="N_methyl_site"/>
</dbReference>
<feature type="transmembrane region" description="Helical" evidence="1">
    <location>
        <begin position="12"/>
        <end position="36"/>
    </location>
</feature>
<keyword evidence="1" id="KW-0812">Transmembrane</keyword>
<organism evidence="2 3">
    <name type="scientific">Pelomonas margarita</name>
    <dbReference type="NCBI Taxonomy" id="3299031"/>
    <lineage>
        <taxon>Bacteria</taxon>
        <taxon>Pseudomonadati</taxon>
        <taxon>Pseudomonadota</taxon>
        <taxon>Betaproteobacteria</taxon>
        <taxon>Burkholderiales</taxon>
        <taxon>Sphaerotilaceae</taxon>
        <taxon>Roseateles</taxon>
    </lineage>
</organism>
<proteinExistence type="predicted"/>
<dbReference type="NCBIfam" id="TIGR02532">
    <property type="entry name" value="IV_pilin_GFxxxE"/>
    <property type="match status" value="1"/>
</dbReference>
<sequence length="248" mass="26993">MQLMNFPSQRGMGLVELMVGITVGLIVAAGASLVAVNQITEHRRLMLETQIQQDLRTAADLLQLDIRRAGYRGMTERSVWAPPTAVGTTDETAEMPAADNNYSPLTLTDEDGARAVSYTYARSFDDQVGALAPRSAEHFGVKWNRDGETLYLRVGLVNGQDNWQPITDPDTVRITGFNIELIEQSTPVADFCEVACSMAGGANACPSLAVRQVRFTIVGEAKHDPRVRRTLSGVERVRADQITGACPA</sequence>
<comment type="caution">
    <text evidence="2">The sequence shown here is derived from an EMBL/GenBank/DDBJ whole genome shotgun (WGS) entry which is preliminary data.</text>
</comment>
<keyword evidence="1" id="KW-1133">Transmembrane helix</keyword>
<keyword evidence="1" id="KW-0472">Membrane</keyword>
<dbReference type="RefSeq" id="WP_394397515.1">
    <property type="nucleotide sequence ID" value="NZ_JBIGHW010000005.1"/>
</dbReference>
<evidence type="ECO:0000256" key="1">
    <source>
        <dbReference type="SAM" id="Phobius"/>
    </source>
</evidence>
<reference evidence="2 3" key="1">
    <citation type="submission" date="2024-08" db="EMBL/GenBank/DDBJ databases">
        <authorList>
            <person name="Lu H."/>
        </authorList>
    </citation>
    <scope>NUCLEOTIDE SEQUENCE [LARGE SCALE GENOMIC DNA]</scope>
    <source>
        <strain evidence="2 3">LKC17W</strain>
    </source>
</reference>
<keyword evidence="3" id="KW-1185">Reference proteome</keyword>
<name>A0ABW7FIP4_9BURK</name>